<feature type="binding site" evidence="12 16">
    <location>
        <position position="363"/>
    </location>
    <ligand>
        <name>substrate</name>
    </ligand>
</feature>
<keyword evidence="8 12" id="KW-0560">Oxidoreductase</keyword>
<feature type="binding site" evidence="12 15">
    <location>
        <position position="191"/>
    </location>
    <ligand>
        <name>NAD(+)</name>
        <dbReference type="ChEBI" id="CHEBI:57540"/>
    </ligand>
</feature>
<reference evidence="19" key="1">
    <citation type="journal article" date="2015" name="Genome Announc.">
        <title>Complete Genome Sequence of Yersinia ruckeri Strain CSF007-82, Etiologic Agent of Red Mouth Disease in Salmonid Fish.</title>
        <authorList>
            <person name="Nelson M.C."/>
            <person name="LaPatra S.E."/>
            <person name="Welch T.J."/>
            <person name="Graf J."/>
        </authorList>
    </citation>
    <scope>NUCLEOTIDE SEQUENCE</scope>
    <source>
        <strain evidence="19">CSF007-82</strain>
    </source>
</reference>
<gene>
    <name evidence="12 20" type="primary">hisD</name>
    <name evidence="19" type="ORF">CSF007_6535</name>
    <name evidence="20" type="ORF">NCTC10476_00816</name>
</gene>
<evidence type="ECO:0000256" key="4">
    <source>
        <dbReference type="ARBA" id="ARBA00012965"/>
    </source>
</evidence>
<reference evidence="20 21" key="2">
    <citation type="submission" date="2018-06" db="EMBL/GenBank/DDBJ databases">
        <authorList>
            <consortium name="Pathogen Informatics"/>
            <person name="Doyle S."/>
        </authorList>
    </citation>
    <scope>NUCLEOTIDE SEQUENCE [LARGE SCALE GENOMIC DNA]</scope>
    <source>
        <strain evidence="20 21">NCTC10476</strain>
    </source>
</reference>
<dbReference type="AlphaFoldDB" id="A0A085U9P3"/>
<evidence type="ECO:0000256" key="5">
    <source>
        <dbReference type="ARBA" id="ARBA00022605"/>
    </source>
</evidence>
<keyword evidence="5 12" id="KW-0028">Amino-acid biosynthesis</keyword>
<dbReference type="PANTHER" id="PTHR21256">
    <property type="entry name" value="HISTIDINOL DEHYDROGENASE HDH"/>
    <property type="match status" value="1"/>
</dbReference>
<dbReference type="CDD" id="cd06572">
    <property type="entry name" value="Histidinol_dh"/>
    <property type="match status" value="1"/>
</dbReference>
<keyword evidence="9 12" id="KW-0520">NAD</keyword>
<dbReference type="GO" id="GO:0004399">
    <property type="term" value="F:histidinol dehydrogenase activity"/>
    <property type="evidence" value="ECO:0007669"/>
    <property type="project" value="UniProtKB-UniRule"/>
</dbReference>
<dbReference type="FunFam" id="1.20.5.1300:FF:000001">
    <property type="entry name" value="Histidine biosynthesis trifunctional protein"/>
    <property type="match status" value="1"/>
</dbReference>
<dbReference type="PRINTS" id="PR00083">
    <property type="entry name" value="HOLDHDRGNASE"/>
</dbReference>
<keyword evidence="21" id="KW-1185">Reference proteome</keyword>
<feature type="binding site" evidence="12 17">
    <location>
        <position position="363"/>
    </location>
    <ligand>
        <name>Zn(2+)</name>
        <dbReference type="ChEBI" id="CHEBI:29105"/>
    </ligand>
</feature>
<evidence type="ECO:0000256" key="17">
    <source>
        <dbReference type="PIRSR" id="PIRSR000099-4"/>
    </source>
</evidence>
<dbReference type="GO" id="GO:0005829">
    <property type="term" value="C:cytosol"/>
    <property type="evidence" value="ECO:0007669"/>
    <property type="project" value="TreeGrafter"/>
</dbReference>
<feature type="binding site" evidence="12 17">
    <location>
        <position position="265"/>
    </location>
    <ligand>
        <name>Zn(2+)</name>
        <dbReference type="ChEBI" id="CHEBI:29105"/>
    </ligand>
</feature>
<feature type="binding site" evidence="12 15">
    <location>
        <position position="133"/>
    </location>
    <ligand>
        <name>NAD(+)</name>
        <dbReference type="ChEBI" id="CHEBI:57540"/>
    </ligand>
</feature>
<comment type="pathway">
    <text evidence="2 12 13">Amino-acid biosynthesis; L-histidine biosynthesis; L-histidine from 5-phospho-alpha-D-ribose 1-diphosphate: step 9/9.</text>
</comment>
<evidence type="ECO:0000256" key="9">
    <source>
        <dbReference type="ARBA" id="ARBA00023027"/>
    </source>
</evidence>
<feature type="binding site" evidence="12 15">
    <location>
        <position position="214"/>
    </location>
    <ligand>
        <name>NAD(+)</name>
        <dbReference type="ChEBI" id="CHEBI:57540"/>
    </ligand>
</feature>
<name>A0A085U9P3_YERRU</name>
<evidence type="ECO:0000256" key="7">
    <source>
        <dbReference type="ARBA" id="ARBA00022833"/>
    </source>
</evidence>
<dbReference type="NCBIfam" id="TIGR00069">
    <property type="entry name" value="hisD"/>
    <property type="match status" value="1"/>
</dbReference>
<keyword evidence="6 12" id="KW-0479">Metal-binding</keyword>
<evidence type="ECO:0000313" key="19">
    <source>
        <dbReference type="EMBL" id="CEK27064.1"/>
    </source>
</evidence>
<dbReference type="GO" id="GO:0008270">
    <property type="term" value="F:zinc ion binding"/>
    <property type="evidence" value="ECO:0007669"/>
    <property type="project" value="UniProtKB-UniRule"/>
</dbReference>
<feature type="active site" description="Proton acceptor" evidence="12 14">
    <location>
        <position position="329"/>
    </location>
</feature>
<sequence>MQPTNFNTLIDWQQCSLEQQKALLTRPAMTASERITAAVNEILDRVKNEGDSALRDFSQRFDHVQMVDIRVSEADIAAASVRLSDEVKQAMAQAVRNIDAFHQAQKMPVVDVETQPGVRCQQVTRPIASVGLYIPGGSAPLPSTVLMLGIPARIAGCKRVVLCSPPPITDEILYAAQLCGIEEVFQLGGAQAIAALAFGSESVPKVDKIFGPGNAYVTEAKRQVSQCLGGAAIDMPAGPSEVLVIADSGATPAFVASDLLSQAEHGPDSQVILLTPDAKMAQAVALEVEKQLAQLSRSAIARQALESSRLIITKDLQQCIDISNQYGPEHLILQTREPEKMVDLINNAGSVFLGDWSPESAGDYASGTNHVLPTYGYTSTYSSLGLADFVKRMTVQQLTPQGLLGLAPTIEILAQAEQLTAHKNAVTLRVAALNAMRQEVK</sequence>
<comment type="catalytic activity">
    <reaction evidence="11 12 13">
        <text>L-histidinol + 2 NAD(+) + H2O = L-histidine + 2 NADH + 3 H(+)</text>
        <dbReference type="Rhea" id="RHEA:20641"/>
        <dbReference type="ChEBI" id="CHEBI:15377"/>
        <dbReference type="ChEBI" id="CHEBI:15378"/>
        <dbReference type="ChEBI" id="CHEBI:57540"/>
        <dbReference type="ChEBI" id="CHEBI:57595"/>
        <dbReference type="ChEBI" id="CHEBI:57699"/>
        <dbReference type="ChEBI" id="CHEBI:57945"/>
        <dbReference type="EC" id="1.1.1.23"/>
    </reaction>
</comment>
<dbReference type="eggNOG" id="COG0141">
    <property type="taxonomic scope" value="Bacteria"/>
</dbReference>
<dbReference type="HAMAP" id="MF_01024">
    <property type="entry name" value="HisD"/>
    <property type="match status" value="1"/>
</dbReference>
<evidence type="ECO:0000256" key="18">
    <source>
        <dbReference type="RuleBase" id="RU004175"/>
    </source>
</evidence>
<dbReference type="EMBL" id="UHJG01000001">
    <property type="protein sequence ID" value="SUP99581.1"/>
    <property type="molecule type" value="Genomic_DNA"/>
</dbReference>
<accession>A0A085U9P3</accession>
<protein>
    <recommendedName>
        <fullName evidence="4 12">Histidinol dehydrogenase</fullName>
        <shortName evidence="12 13">HDH</shortName>
        <ecNumber evidence="4 12">1.1.1.23</ecNumber>
    </recommendedName>
</protein>
<dbReference type="EMBL" id="LN681231">
    <property type="protein sequence ID" value="CEK27064.1"/>
    <property type="molecule type" value="Genomic_DNA"/>
</dbReference>
<dbReference type="PATRIC" id="fig|29486.44.peg.609"/>
<evidence type="ECO:0000256" key="13">
    <source>
        <dbReference type="PIRNR" id="PIRNR000099"/>
    </source>
</evidence>
<dbReference type="GO" id="GO:0000105">
    <property type="term" value="P:L-histidine biosynthetic process"/>
    <property type="evidence" value="ECO:0007669"/>
    <property type="project" value="UniProtKB-UniRule"/>
</dbReference>
<keyword evidence="10 12" id="KW-0368">Histidine biosynthesis</keyword>
<dbReference type="PIRSF" id="PIRSF000099">
    <property type="entry name" value="Histidinol_dh"/>
    <property type="match status" value="1"/>
</dbReference>
<dbReference type="PANTHER" id="PTHR21256:SF2">
    <property type="entry name" value="HISTIDINE BIOSYNTHESIS TRIFUNCTIONAL PROTEIN"/>
    <property type="match status" value="1"/>
</dbReference>
<feature type="binding site" evidence="12 16">
    <location>
        <position position="330"/>
    </location>
    <ligand>
        <name>substrate</name>
    </ligand>
</feature>
<evidence type="ECO:0000256" key="6">
    <source>
        <dbReference type="ARBA" id="ARBA00022723"/>
    </source>
</evidence>
<comment type="cofactor">
    <cofactor evidence="12 17">
        <name>Zn(2+)</name>
        <dbReference type="ChEBI" id="CHEBI:29105"/>
    </cofactor>
    <text evidence="12 17">Binds 1 zinc ion per subunit.</text>
</comment>
<evidence type="ECO:0000256" key="3">
    <source>
        <dbReference type="ARBA" id="ARBA00010178"/>
    </source>
</evidence>
<evidence type="ECO:0000256" key="12">
    <source>
        <dbReference type="HAMAP-Rule" id="MF_01024"/>
    </source>
</evidence>
<evidence type="ECO:0000256" key="10">
    <source>
        <dbReference type="ARBA" id="ARBA00023102"/>
    </source>
</evidence>
<evidence type="ECO:0000256" key="8">
    <source>
        <dbReference type="ARBA" id="ARBA00023002"/>
    </source>
</evidence>
<comment type="similarity">
    <text evidence="3 12 13 18">Belongs to the histidinol dehydrogenase family.</text>
</comment>
<dbReference type="InterPro" id="IPR012131">
    <property type="entry name" value="Hstdl_DH"/>
</dbReference>
<dbReference type="SUPFAM" id="SSF53720">
    <property type="entry name" value="ALDH-like"/>
    <property type="match status" value="1"/>
</dbReference>
<feature type="binding site" evidence="12 16">
    <location>
        <position position="265"/>
    </location>
    <ligand>
        <name>substrate</name>
    </ligand>
</feature>
<dbReference type="Gene3D" id="3.40.50.1980">
    <property type="entry name" value="Nitrogenase molybdenum iron protein domain"/>
    <property type="match status" value="2"/>
</dbReference>
<dbReference type="GeneID" id="66879033"/>
<feature type="active site" description="Proton acceptor" evidence="12 14">
    <location>
        <position position="330"/>
    </location>
</feature>
<feature type="binding site" evidence="12 16">
    <location>
        <position position="240"/>
    </location>
    <ligand>
        <name>substrate</name>
    </ligand>
</feature>
<evidence type="ECO:0000256" key="15">
    <source>
        <dbReference type="PIRSR" id="PIRSR000099-2"/>
    </source>
</evidence>
<dbReference type="InterPro" id="IPR016161">
    <property type="entry name" value="Ald_DH/histidinol_DH"/>
</dbReference>
<dbReference type="STRING" id="29486.UGYR_16175"/>
<evidence type="ECO:0000313" key="20">
    <source>
        <dbReference type="EMBL" id="SUP99581.1"/>
    </source>
</evidence>
<evidence type="ECO:0000313" key="21">
    <source>
        <dbReference type="Proteomes" id="UP000255169"/>
    </source>
</evidence>
<dbReference type="Proteomes" id="UP000255169">
    <property type="component" value="Unassembled WGS sequence"/>
</dbReference>
<dbReference type="RefSeq" id="WP_004717207.1">
    <property type="nucleotide sequence ID" value="NZ_CCYO01000002.1"/>
</dbReference>
<evidence type="ECO:0000256" key="11">
    <source>
        <dbReference type="ARBA" id="ARBA00049489"/>
    </source>
</evidence>
<dbReference type="InterPro" id="IPR001692">
    <property type="entry name" value="Histidinol_DH_CS"/>
</dbReference>
<dbReference type="Gene3D" id="1.20.5.1300">
    <property type="match status" value="1"/>
</dbReference>
<organism evidence="19">
    <name type="scientific">Yersinia ruckeri</name>
    <dbReference type="NCBI Taxonomy" id="29486"/>
    <lineage>
        <taxon>Bacteria</taxon>
        <taxon>Pseudomonadati</taxon>
        <taxon>Pseudomonadota</taxon>
        <taxon>Gammaproteobacteria</taxon>
        <taxon>Enterobacterales</taxon>
        <taxon>Yersiniaceae</taxon>
        <taxon>Yersinia</taxon>
    </lineage>
</organism>
<comment type="subunit">
    <text evidence="12">Homodimer.</text>
</comment>
<keyword evidence="7 12" id="KW-0862">Zinc</keyword>
<dbReference type="Pfam" id="PF00815">
    <property type="entry name" value="Histidinol_dh"/>
    <property type="match status" value="1"/>
</dbReference>
<feature type="binding site" evidence="12 16">
    <location>
        <position position="422"/>
    </location>
    <ligand>
        <name>substrate</name>
    </ligand>
</feature>
<feature type="binding site" evidence="12 17">
    <location>
        <position position="422"/>
    </location>
    <ligand>
        <name>Zn(2+)</name>
        <dbReference type="ChEBI" id="CHEBI:29105"/>
    </ligand>
</feature>
<evidence type="ECO:0000256" key="2">
    <source>
        <dbReference type="ARBA" id="ARBA00004940"/>
    </source>
</evidence>
<dbReference type="InterPro" id="IPR022695">
    <property type="entry name" value="Histidinol_DH_monofunct"/>
</dbReference>
<evidence type="ECO:0000256" key="1">
    <source>
        <dbReference type="ARBA" id="ARBA00003850"/>
    </source>
</evidence>
<dbReference type="EC" id="1.1.1.23" evidence="4 12"/>
<dbReference type="FunFam" id="3.40.50.1980:FF:000001">
    <property type="entry name" value="Histidinol dehydrogenase"/>
    <property type="match status" value="1"/>
</dbReference>
<feature type="binding site" evidence="12 17">
    <location>
        <position position="262"/>
    </location>
    <ligand>
        <name>Zn(2+)</name>
        <dbReference type="ChEBI" id="CHEBI:29105"/>
    </ligand>
</feature>
<proteinExistence type="inferred from homology"/>
<evidence type="ECO:0000256" key="14">
    <source>
        <dbReference type="PIRSR" id="PIRSR000099-1"/>
    </source>
</evidence>
<evidence type="ECO:0000256" key="16">
    <source>
        <dbReference type="PIRSR" id="PIRSR000099-3"/>
    </source>
</evidence>
<dbReference type="OrthoDB" id="9805269at2"/>
<feature type="binding site" evidence="12 16">
    <location>
        <position position="262"/>
    </location>
    <ligand>
        <name>substrate</name>
    </ligand>
</feature>
<dbReference type="UniPathway" id="UPA00031">
    <property type="reaction ID" value="UER00014"/>
</dbReference>
<dbReference type="GO" id="GO:0051287">
    <property type="term" value="F:NAD binding"/>
    <property type="evidence" value="ECO:0007669"/>
    <property type="project" value="InterPro"/>
</dbReference>
<dbReference type="PROSITE" id="PS00611">
    <property type="entry name" value="HISOL_DEHYDROGENASE"/>
    <property type="match status" value="1"/>
</dbReference>
<comment type="function">
    <text evidence="1 12 13">Catalyzes the sequential NAD-dependent oxidations of L-histidinol to L-histidinaldehyde and then to L-histidine.</text>
</comment>
<feature type="binding site" evidence="12 16">
    <location>
        <position position="417"/>
    </location>
    <ligand>
        <name>substrate</name>
    </ligand>
</feature>